<dbReference type="EMBL" id="KV417608">
    <property type="protein sequence ID" value="KZP15181.1"/>
    <property type="molecule type" value="Genomic_DNA"/>
</dbReference>
<organism evidence="3 4">
    <name type="scientific">Athelia psychrophila</name>
    <dbReference type="NCBI Taxonomy" id="1759441"/>
    <lineage>
        <taxon>Eukaryota</taxon>
        <taxon>Fungi</taxon>
        <taxon>Dikarya</taxon>
        <taxon>Basidiomycota</taxon>
        <taxon>Agaricomycotina</taxon>
        <taxon>Agaricomycetes</taxon>
        <taxon>Agaricomycetidae</taxon>
        <taxon>Atheliales</taxon>
        <taxon>Atheliaceae</taxon>
        <taxon>Athelia</taxon>
    </lineage>
</organism>
<feature type="domain" description="DUF6532" evidence="2">
    <location>
        <begin position="481"/>
        <end position="668"/>
    </location>
</feature>
<name>A0A166DXT6_9AGAM</name>
<feature type="compositionally biased region" description="Polar residues" evidence="1">
    <location>
        <begin position="116"/>
        <end position="127"/>
    </location>
</feature>
<dbReference type="AlphaFoldDB" id="A0A166DXT6"/>
<sequence length="706" mass="79333">MPLPYGQIHKYSGNSIVQLHSHILPLMSNAGPPPIAPTARAAPKRRKAKSKPVVDLQSLAVTSEFRPMSNQQTPGPMEQLDDYWSQPEQQWTQPPSFQEYQQRQQHQQIPSRSQSEHQPQQQYTTAPLPSPSEQDHQPQPQPQQQYTAHQPQQQHVVVPLPSHSQWEHQPQQQYTAAPLPSDSQREQQPEQRYAAAPFPSNSQWEHQPQQQHAAAPLPPHSQWEHQPQQQHTAAPLPPHSQWEQQPQQQPFAAPLLPHSRWEHQPQQQHIAAPLPSHSQWDRQPSVEQRAQLPLLPQPDQQHQSSQMTYTLNDPITAIPYTAAPTLLQRSMSYPQPTASTSVPASLRGLSIDALRKRREDELHTLSGSSQSVLGAHRKNRTQRLPQPYALMNRASSPSAASHIRSAMSDSSSIAGSSAASQRDVAGTSQDPPPPHRRTASPSAHGIERQLHPSRRRSNVEPKGPPISLDDKANRDQAGAILIARLCARNCWPLADAERKKDLTESLLQANALATRENRPTTPQSKAMQNRILAMASAWRGTAKVAAFNYMAGWEITPTEHQKDQLKMTRADVIAFTQARVKVLLHRDAFCDEGVNDDGQLSLYNNSAFQTFIIGFFYGHNGIAVKYPEGFKTIFPIAALAFARSVVRVVLDEHKTGQHVTRKLDAPRQLKYKEDLDTARKLINPAVDRYHPKLIQEIRVSIAQRGQ</sequence>
<evidence type="ECO:0000259" key="2">
    <source>
        <dbReference type="Pfam" id="PF20149"/>
    </source>
</evidence>
<dbReference type="Pfam" id="PF20149">
    <property type="entry name" value="DUF6532"/>
    <property type="match status" value="1"/>
</dbReference>
<feature type="compositionally biased region" description="Low complexity" evidence="1">
    <location>
        <begin position="206"/>
        <end position="215"/>
    </location>
</feature>
<feature type="compositionally biased region" description="Low complexity" evidence="1">
    <location>
        <begin position="400"/>
        <end position="420"/>
    </location>
</feature>
<accession>A0A166DXT6</accession>
<evidence type="ECO:0000256" key="1">
    <source>
        <dbReference type="SAM" id="MobiDB-lite"/>
    </source>
</evidence>
<keyword evidence="4" id="KW-1185">Reference proteome</keyword>
<feature type="compositionally biased region" description="Polar residues" evidence="1">
    <location>
        <begin position="276"/>
        <end position="288"/>
    </location>
</feature>
<feature type="compositionally biased region" description="Low complexity" evidence="1">
    <location>
        <begin position="142"/>
        <end position="163"/>
    </location>
</feature>
<proteinExistence type="predicted"/>
<feature type="region of interest" description="Disordered" evidence="1">
    <location>
        <begin position="361"/>
        <end position="472"/>
    </location>
</feature>
<dbReference type="Proteomes" id="UP000076532">
    <property type="component" value="Unassembled WGS sequence"/>
</dbReference>
<dbReference type="InterPro" id="IPR045341">
    <property type="entry name" value="DUF6532"/>
</dbReference>
<feature type="compositionally biased region" description="Low complexity" evidence="1">
    <location>
        <begin position="96"/>
        <end position="113"/>
    </location>
</feature>
<feature type="compositionally biased region" description="Low complexity" evidence="1">
    <location>
        <begin position="291"/>
        <end position="306"/>
    </location>
</feature>
<evidence type="ECO:0000313" key="3">
    <source>
        <dbReference type="EMBL" id="KZP15181.1"/>
    </source>
</evidence>
<feature type="region of interest" description="Disordered" evidence="1">
    <location>
        <begin position="34"/>
        <end position="306"/>
    </location>
</feature>
<evidence type="ECO:0000313" key="4">
    <source>
        <dbReference type="Proteomes" id="UP000076532"/>
    </source>
</evidence>
<reference evidence="3 4" key="1">
    <citation type="journal article" date="2016" name="Mol. Biol. Evol.">
        <title>Comparative Genomics of Early-Diverging Mushroom-Forming Fungi Provides Insights into the Origins of Lignocellulose Decay Capabilities.</title>
        <authorList>
            <person name="Nagy L.G."/>
            <person name="Riley R."/>
            <person name="Tritt A."/>
            <person name="Adam C."/>
            <person name="Daum C."/>
            <person name="Floudas D."/>
            <person name="Sun H."/>
            <person name="Yadav J.S."/>
            <person name="Pangilinan J."/>
            <person name="Larsson K.H."/>
            <person name="Matsuura K."/>
            <person name="Barry K."/>
            <person name="Labutti K."/>
            <person name="Kuo R."/>
            <person name="Ohm R.A."/>
            <person name="Bhattacharya S.S."/>
            <person name="Shirouzu T."/>
            <person name="Yoshinaga Y."/>
            <person name="Martin F.M."/>
            <person name="Grigoriev I.V."/>
            <person name="Hibbett D.S."/>
        </authorList>
    </citation>
    <scope>NUCLEOTIDE SEQUENCE [LARGE SCALE GENOMIC DNA]</scope>
    <source>
        <strain evidence="3 4">CBS 109695</strain>
    </source>
</reference>
<gene>
    <name evidence="3" type="ORF">FIBSPDRAFT_959149</name>
</gene>
<feature type="compositionally biased region" description="Polar residues" evidence="1">
    <location>
        <begin position="86"/>
        <end position="95"/>
    </location>
</feature>
<dbReference type="OrthoDB" id="2996367at2759"/>
<feature type="compositionally biased region" description="Low complexity" evidence="1">
    <location>
        <begin position="239"/>
        <end position="258"/>
    </location>
</feature>
<protein>
    <recommendedName>
        <fullName evidence="2">DUF6532 domain-containing protein</fullName>
    </recommendedName>
</protein>